<evidence type="ECO:0008006" key="3">
    <source>
        <dbReference type="Google" id="ProtNLM"/>
    </source>
</evidence>
<protein>
    <recommendedName>
        <fullName evidence="3">DUF4034 domain-containing protein</fullName>
    </recommendedName>
</protein>
<dbReference type="AlphaFoldDB" id="A0A1H5S649"/>
<dbReference type="RefSeq" id="WP_146064165.1">
    <property type="nucleotide sequence ID" value="NZ_FNVD01000001.1"/>
</dbReference>
<evidence type="ECO:0000313" key="2">
    <source>
        <dbReference type="Proteomes" id="UP000236742"/>
    </source>
</evidence>
<dbReference type="EMBL" id="FNVD01000001">
    <property type="protein sequence ID" value="SEF46086.1"/>
    <property type="molecule type" value="Genomic_DNA"/>
</dbReference>
<evidence type="ECO:0000313" key="1">
    <source>
        <dbReference type="EMBL" id="SEF46086.1"/>
    </source>
</evidence>
<organism evidence="1 2">
    <name type="scientific">Jhaorihella thermophila</name>
    <dbReference type="NCBI Taxonomy" id="488547"/>
    <lineage>
        <taxon>Bacteria</taxon>
        <taxon>Pseudomonadati</taxon>
        <taxon>Pseudomonadota</taxon>
        <taxon>Alphaproteobacteria</taxon>
        <taxon>Rhodobacterales</taxon>
        <taxon>Paracoccaceae</taxon>
        <taxon>Jhaorihella</taxon>
    </lineage>
</organism>
<dbReference type="OrthoDB" id="7734559at2"/>
<proteinExistence type="predicted"/>
<dbReference type="Proteomes" id="UP000236742">
    <property type="component" value="Unassembled WGS sequence"/>
</dbReference>
<keyword evidence="2" id="KW-1185">Reference proteome</keyword>
<sequence>MLPVPMLRYARRSMRPFSQLRDIAARLSFSRGGLAGAVLDRAGHGAAQAPEDQLFIPICEESPDDSFCRQMQLKGQFLARQDRWEELSEEILTADRGRMTSPAGTPVADLLAWGGRADVIRAVEHALGDSGEPTEDALLNGIRGLEAVRAERPDDPAIALIVALAHIDIGWAWRGPGDPRALDGDTIPSLNRDRCAAHFERAAAILHPWCGDDVTSPALAAAHCALLAGQRNPEGGILRDYERLIDLDRANFRPMRALGTHLLPRWFGSYAELDLQARRIAARTQDIWGDGGYTWVCFDAIALDEGACAELDVEFFLDGLRDIVAARPDQGMINLLAAYCALALPRRAGRSDRADAVINRISAAASWLIRDHMTELHPMIWAHAACGFDNNTRVTSPGRFAARGRDDALRIIAEQFRDELRRGRQVVFTDDGVEIRRA</sequence>
<accession>A0A1H5S649</accession>
<name>A0A1H5S649_9RHOB</name>
<gene>
    <name evidence="1" type="ORF">SAMN05421751_101362</name>
</gene>
<reference evidence="1 2" key="1">
    <citation type="submission" date="2016-10" db="EMBL/GenBank/DDBJ databases">
        <authorList>
            <person name="de Groot N.N."/>
        </authorList>
    </citation>
    <scope>NUCLEOTIDE SEQUENCE [LARGE SCALE GENOMIC DNA]</scope>
    <source>
        <strain evidence="1 2">DSM 23413</strain>
    </source>
</reference>